<sequence>MPRRKIGADLKEALCKLYEAGDISADTIEKHGIMSRATFFRNLKMYKSGASLEQRHSTGRKTNADKLKEQDKLELDALRPPHLSHLELVLLLDEDDKGLQEGSARNKRKAKANATSSKRRDLGKSAAGEASRSEGTAMRDESGSESDGDSDDAAILAKHQALAKLRQAARSFLAADGVASSSRGVDQSTMDDRSGINDLDSLLKPEDSHYSHVNRGALFIVRPKGEVREDGPTGGIIAAIALRSLIWTPEIYQALGPSYAGRSIDRICNLVHLRVDARWQRRGIGRWLVNVAGLKAAKLGFSHLYTQSDSGRGELLSFWQRTGFTEFARFDNVARFEQVAAAATMPANAQSEPTKPARRATHATLASSSTAPPRRTIAYANDHAAAGQSSPQIQTPGQTGPDGAQVNQLTAELDLPIPLDPSISSNYVDQSLLVRAERAEPIVSSAPHAAPASAAASAGDPTDTASQPVNMASTATAAGSAMPSNEPPRAAVGPPPRRIAFHEAADVEGGKPRR</sequence>
<dbReference type="CDD" id="cd04301">
    <property type="entry name" value="NAT_SF"/>
    <property type="match status" value="1"/>
</dbReference>
<feature type="region of interest" description="Disordered" evidence="1">
    <location>
        <begin position="100"/>
        <end position="151"/>
    </location>
</feature>
<feature type="compositionally biased region" description="Low complexity" evidence="1">
    <location>
        <begin position="471"/>
        <end position="492"/>
    </location>
</feature>
<evidence type="ECO:0000256" key="1">
    <source>
        <dbReference type="SAM" id="MobiDB-lite"/>
    </source>
</evidence>
<feature type="region of interest" description="Disordered" evidence="1">
    <location>
        <begin position="345"/>
        <end position="405"/>
    </location>
</feature>
<dbReference type="InterPro" id="IPR016181">
    <property type="entry name" value="Acyl_CoA_acyltransferase"/>
</dbReference>
<feature type="compositionally biased region" description="Basic and acidic residues" evidence="1">
    <location>
        <begin position="500"/>
        <end position="514"/>
    </location>
</feature>
<organism evidence="2 3">
    <name type="scientific">Pseudozyma antarctica (strain T-34)</name>
    <name type="common">Yeast</name>
    <name type="synonym">Candida antarctica</name>
    <dbReference type="NCBI Taxonomy" id="1151754"/>
    <lineage>
        <taxon>Eukaryota</taxon>
        <taxon>Fungi</taxon>
        <taxon>Dikarya</taxon>
        <taxon>Basidiomycota</taxon>
        <taxon>Ustilaginomycotina</taxon>
        <taxon>Ustilaginomycetes</taxon>
        <taxon>Ustilaginales</taxon>
        <taxon>Ustilaginaceae</taxon>
        <taxon>Moesziomyces</taxon>
    </lineage>
</organism>
<protein>
    <recommendedName>
        <fullName evidence="4">N-acetyltransferase domain-containing protein</fullName>
    </recommendedName>
</protein>
<dbReference type="Gene3D" id="3.40.630.30">
    <property type="match status" value="1"/>
</dbReference>
<reference evidence="3" key="1">
    <citation type="journal article" date="2013" name="Genome Announc.">
        <title>Genome sequence of the basidiomycetous yeast Pseudozyma antarctica T-34, a producer of the glycolipid biosurfactants mannosylerythritol lipids.</title>
        <authorList>
            <person name="Morita T."/>
            <person name="Koike H."/>
            <person name="Koyama Y."/>
            <person name="Hagiwara H."/>
            <person name="Ito E."/>
            <person name="Fukuoka T."/>
            <person name="Imura T."/>
            <person name="Machida M."/>
            <person name="Kitamoto D."/>
        </authorList>
    </citation>
    <scope>NUCLEOTIDE SEQUENCE [LARGE SCALE GENOMIC DNA]</scope>
    <source>
        <strain evidence="3">T-34</strain>
    </source>
</reference>
<gene>
    <name evidence="2" type="ORF">PANT_6d00083</name>
</gene>
<dbReference type="Proteomes" id="UP000011976">
    <property type="component" value="Unassembled WGS sequence"/>
</dbReference>
<dbReference type="EMBL" id="DF196772">
    <property type="protein sequence ID" value="GAC72123.1"/>
    <property type="molecule type" value="Genomic_DNA"/>
</dbReference>
<dbReference type="OrthoDB" id="41532at2759"/>
<feature type="compositionally biased region" description="Polar residues" evidence="1">
    <location>
        <begin position="387"/>
        <end position="398"/>
    </location>
</feature>
<accession>M9MB28</accession>
<dbReference type="AlphaFoldDB" id="M9MB28"/>
<name>M9MB28_PSEA3</name>
<evidence type="ECO:0008006" key="4">
    <source>
        <dbReference type="Google" id="ProtNLM"/>
    </source>
</evidence>
<dbReference type="SUPFAM" id="SSF55729">
    <property type="entry name" value="Acyl-CoA N-acyltransferases (Nat)"/>
    <property type="match status" value="1"/>
</dbReference>
<evidence type="ECO:0000313" key="3">
    <source>
        <dbReference type="Proteomes" id="UP000011976"/>
    </source>
</evidence>
<proteinExistence type="predicted"/>
<feature type="compositionally biased region" description="Low complexity" evidence="1">
    <location>
        <begin position="362"/>
        <end position="374"/>
    </location>
</feature>
<feature type="region of interest" description="Disordered" evidence="1">
    <location>
        <begin position="453"/>
        <end position="514"/>
    </location>
</feature>
<evidence type="ECO:0000313" key="2">
    <source>
        <dbReference type="EMBL" id="GAC72123.1"/>
    </source>
</evidence>